<accession>A0A5C8Z6L7</accession>
<feature type="signal peptide" evidence="2">
    <location>
        <begin position="1"/>
        <end position="20"/>
    </location>
</feature>
<name>A0A5C8Z6L7_9ACTN</name>
<reference evidence="3 4" key="1">
    <citation type="submission" date="2019-07" db="EMBL/GenBank/DDBJ databases">
        <title>Quadrisphaera sp. strain DD2A genome sequencing and assembly.</title>
        <authorList>
            <person name="Kim I."/>
        </authorList>
    </citation>
    <scope>NUCLEOTIDE SEQUENCE [LARGE SCALE GENOMIC DNA]</scope>
    <source>
        <strain evidence="3 4">DD2A</strain>
    </source>
</reference>
<feature type="region of interest" description="Disordered" evidence="1">
    <location>
        <begin position="24"/>
        <end position="59"/>
    </location>
</feature>
<dbReference type="EMBL" id="VKAC01000013">
    <property type="protein sequence ID" value="TXR52580.1"/>
    <property type="molecule type" value="Genomic_DNA"/>
</dbReference>
<evidence type="ECO:0000313" key="3">
    <source>
        <dbReference type="EMBL" id="TXR52580.1"/>
    </source>
</evidence>
<evidence type="ECO:0000256" key="1">
    <source>
        <dbReference type="SAM" id="MobiDB-lite"/>
    </source>
</evidence>
<dbReference type="RefSeq" id="WP_147928010.1">
    <property type="nucleotide sequence ID" value="NZ_VKAC01000013.1"/>
</dbReference>
<feature type="compositionally biased region" description="Low complexity" evidence="1">
    <location>
        <begin position="30"/>
        <end position="59"/>
    </location>
</feature>
<sequence>MLVSRTLRVTAVLVAGLALSACSGGSDGQEAPTAAASASSATSAPAPSESSSSTGAAGSQDRVVAKFCSDRAALTDLGTQIEAGGLPAAIQQLPTYVQRMDAMQPPDAVEADFTEYRAAWASISDALQGGSPEDPALQAKVQAAVAAHPDAQAVEDRLKTWSDANCPAASASPSAG</sequence>
<evidence type="ECO:0000313" key="4">
    <source>
        <dbReference type="Proteomes" id="UP000321234"/>
    </source>
</evidence>
<dbReference type="PROSITE" id="PS51257">
    <property type="entry name" value="PROKAR_LIPOPROTEIN"/>
    <property type="match status" value="1"/>
</dbReference>
<feature type="chain" id="PRO_5039684912" evidence="2">
    <location>
        <begin position="21"/>
        <end position="176"/>
    </location>
</feature>
<dbReference type="Proteomes" id="UP000321234">
    <property type="component" value="Unassembled WGS sequence"/>
</dbReference>
<protein>
    <submittedName>
        <fullName evidence="3">Uncharacterized protein</fullName>
    </submittedName>
</protein>
<organism evidence="3 4">
    <name type="scientific">Quadrisphaera setariae</name>
    <dbReference type="NCBI Taxonomy" id="2593304"/>
    <lineage>
        <taxon>Bacteria</taxon>
        <taxon>Bacillati</taxon>
        <taxon>Actinomycetota</taxon>
        <taxon>Actinomycetes</taxon>
        <taxon>Kineosporiales</taxon>
        <taxon>Kineosporiaceae</taxon>
        <taxon>Quadrisphaera</taxon>
    </lineage>
</organism>
<gene>
    <name evidence="3" type="ORF">FMM08_19280</name>
</gene>
<keyword evidence="2" id="KW-0732">Signal</keyword>
<keyword evidence="4" id="KW-1185">Reference proteome</keyword>
<proteinExistence type="predicted"/>
<evidence type="ECO:0000256" key="2">
    <source>
        <dbReference type="SAM" id="SignalP"/>
    </source>
</evidence>
<comment type="caution">
    <text evidence="3">The sequence shown here is derived from an EMBL/GenBank/DDBJ whole genome shotgun (WGS) entry which is preliminary data.</text>
</comment>
<dbReference type="AlphaFoldDB" id="A0A5C8Z6L7"/>